<dbReference type="Gene3D" id="3.80.10.10">
    <property type="entry name" value="Ribonuclease Inhibitor"/>
    <property type="match status" value="1"/>
</dbReference>
<sequence>MSLASLYTICLDRIYRFLKEGVWKFGVLNPFSDLPTRAVDNLMEFTQSRGEDPPIIADVILLLISGRLTRLDLSPFHLLAEQESIVSSIQTGGDISLQNFLSHCDKPVISYLVGDIISLNPYLEELHLNIYPGFDVIRKCQNLRILRLYRSFGMLWDDYVPIDLSVLSCLRNLEVLYVPNMDIDAIANVLDVCPKLISIGLNDSLDSLEETAHRRLKNSLLNCAVGTHFQLRRCVWGKHLRIEDPHEKSAYKSRFCDKMRFAVTLCPLIQELIFQVHAKDAIKELRALKQLTLLRIDFIVCEDDFVPDFVALLQEIGPQIKHLSVLSNRRVPVDVICDCCLHLQSFEIDGPTVVNDSSNASGNFPLKRLKLYSLYEEVDKESLLFLLSNCMYLEELFLDDAEIVDDTLLNQIFERNPLRELKVSCIEYCDITREGFQMFMKKAASIQTVLITSDEGKYVYDVKSLFKDPNLRCLKGIDVRRREFFDCRLSPKRF</sequence>
<dbReference type="SUPFAM" id="SSF52047">
    <property type="entry name" value="RNI-like"/>
    <property type="match status" value="1"/>
</dbReference>
<gene>
    <name evidence="1" type="ORF">AVEN_211480_1</name>
</gene>
<accession>A0A4Y2M5A5</accession>
<dbReference type="EMBL" id="BGPR01006830">
    <property type="protein sequence ID" value="GBN22171.1"/>
    <property type="molecule type" value="Genomic_DNA"/>
</dbReference>
<reference evidence="1 2" key="1">
    <citation type="journal article" date="2019" name="Sci. Rep.">
        <title>Orb-weaving spider Araneus ventricosus genome elucidates the spidroin gene catalogue.</title>
        <authorList>
            <person name="Kono N."/>
            <person name="Nakamura H."/>
            <person name="Ohtoshi R."/>
            <person name="Moran D.A.P."/>
            <person name="Shinohara A."/>
            <person name="Yoshida Y."/>
            <person name="Fujiwara M."/>
            <person name="Mori M."/>
            <person name="Tomita M."/>
            <person name="Arakawa K."/>
        </authorList>
    </citation>
    <scope>NUCLEOTIDE SEQUENCE [LARGE SCALE GENOMIC DNA]</scope>
</reference>
<dbReference type="OrthoDB" id="6478541at2759"/>
<evidence type="ECO:0000313" key="2">
    <source>
        <dbReference type="Proteomes" id="UP000499080"/>
    </source>
</evidence>
<comment type="caution">
    <text evidence="1">The sequence shown here is derived from an EMBL/GenBank/DDBJ whole genome shotgun (WGS) entry which is preliminary data.</text>
</comment>
<proteinExistence type="predicted"/>
<dbReference type="Proteomes" id="UP000499080">
    <property type="component" value="Unassembled WGS sequence"/>
</dbReference>
<protein>
    <recommendedName>
        <fullName evidence="3">F-box domain-containing protein</fullName>
    </recommendedName>
</protein>
<organism evidence="1 2">
    <name type="scientific">Araneus ventricosus</name>
    <name type="common">Orbweaver spider</name>
    <name type="synonym">Epeira ventricosa</name>
    <dbReference type="NCBI Taxonomy" id="182803"/>
    <lineage>
        <taxon>Eukaryota</taxon>
        <taxon>Metazoa</taxon>
        <taxon>Ecdysozoa</taxon>
        <taxon>Arthropoda</taxon>
        <taxon>Chelicerata</taxon>
        <taxon>Arachnida</taxon>
        <taxon>Araneae</taxon>
        <taxon>Araneomorphae</taxon>
        <taxon>Entelegynae</taxon>
        <taxon>Araneoidea</taxon>
        <taxon>Araneidae</taxon>
        <taxon>Araneus</taxon>
    </lineage>
</organism>
<dbReference type="InterPro" id="IPR032675">
    <property type="entry name" value="LRR_dom_sf"/>
</dbReference>
<evidence type="ECO:0000313" key="1">
    <source>
        <dbReference type="EMBL" id="GBN22171.1"/>
    </source>
</evidence>
<evidence type="ECO:0008006" key="3">
    <source>
        <dbReference type="Google" id="ProtNLM"/>
    </source>
</evidence>
<dbReference type="AlphaFoldDB" id="A0A4Y2M5A5"/>
<name>A0A4Y2M5A5_ARAVE</name>
<keyword evidence="2" id="KW-1185">Reference proteome</keyword>